<protein>
    <submittedName>
        <fullName evidence="1">Uncharacterized protein</fullName>
    </submittedName>
</protein>
<comment type="caution">
    <text evidence="1">The sequence shown here is derived from an EMBL/GenBank/DDBJ whole genome shotgun (WGS) entry which is preliminary data.</text>
</comment>
<evidence type="ECO:0000313" key="1">
    <source>
        <dbReference type="EMBL" id="MCF2496691.1"/>
    </source>
</evidence>
<evidence type="ECO:0000313" key="2">
    <source>
        <dbReference type="Proteomes" id="UP001139411"/>
    </source>
</evidence>
<gene>
    <name evidence="1" type="ORF">L0661_00130</name>
</gene>
<proteinExistence type="predicted"/>
<accession>A0A9X1TYX9</accession>
<dbReference type="RefSeq" id="WP_235176347.1">
    <property type="nucleotide sequence ID" value="NZ_JAKFFV010000001.1"/>
</dbReference>
<reference evidence="1" key="1">
    <citation type="submission" date="2022-01" db="EMBL/GenBank/DDBJ databases">
        <title>Novel species in genus Dyadobacter.</title>
        <authorList>
            <person name="Ma C."/>
        </authorList>
    </citation>
    <scope>NUCLEOTIDE SEQUENCE</scope>
    <source>
        <strain evidence="1">CY357</strain>
    </source>
</reference>
<sequence length="93" mass="11168">MSYLSGKFTEMIDYQFIGEIKKFKLDNFMPYMGWIGNKPHKIYTHKDPLSFFVYDESTDRLFEFELRDQDRLNKATIYDCLVNAYQTLPETQS</sequence>
<dbReference type="EMBL" id="JAKFFV010000001">
    <property type="protein sequence ID" value="MCF2496691.1"/>
    <property type="molecule type" value="Genomic_DNA"/>
</dbReference>
<name>A0A9X1TYX9_9BACT</name>
<organism evidence="1 2">
    <name type="scientific">Dyadobacter chenhuakuii</name>
    <dbReference type="NCBI Taxonomy" id="2909339"/>
    <lineage>
        <taxon>Bacteria</taxon>
        <taxon>Pseudomonadati</taxon>
        <taxon>Bacteroidota</taxon>
        <taxon>Cytophagia</taxon>
        <taxon>Cytophagales</taxon>
        <taxon>Spirosomataceae</taxon>
        <taxon>Dyadobacter</taxon>
    </lineage>
</organism>
<dbReference type="AlphaFoldDB" id="A0A9X1TYX9"/>
<dbReference type="Proteomes" id="UP001139411">
    <property type="component" value="Unassembled WGS sequence"/>
</dbReference>